<keyword evidence="5" id="KW-1185">Reference proteome</keyword>
<dbReference type="InterPro" id="IPR035919">
    <property type="entry name" value="EAL_sf"/>
</dbReference>
<comment type="caution">
    <text evidence="4">The sequence shown here is derived from an EMBL/GenBank/DDBJ whole genome shotgun (WGS) entry which is preliminary data.</text>
</comment>
<dbReference type="InterPro" id="IPR043128">
    <property type="entry name" value="Rev_trsase/Diguanyl_cyclase"/>
</dbReference>
<dbReference type="SUPFAM" id="SSF55073">
    <property type="entry name" value="Nucleotide cyclase"/>
    <property type="match status" value="1"/>
</dbReference>
<dbReference type="EMBL" id="QYUJ01000014">
    <property type="protein sequence ID" value="RJF72774.1"/>
    <property type="molecule type" value="Genomic_DNA"/>
</dbReference>
<dbReference type="InterPro" id="IPR029787">
    <property type="entry name" value="Nucleotide_cyclase"/>
</dbReference>
<dbReference type="SMART" id="SM00267">
    <property type="entry name" value="GGDEF"/>
    <property type="match status" value="1"/>
</dbReference>
<keyword evidence="1" id="KW-0175">Coiled coil</keyword>
<dbReference type="AlphaFoldDB" id="A0A418V9H8"/>
<accession>A0A418V9H8</accession>
<dbReference type="NCBIfam" id="TIGR00254">
    <property type="entry name" value="GGDEF"/>
    <property type="match status" value="1"/>
</dbReference>
<evidence type="ECO:0000313" key="5">
    <source>
        <dbReference type="Proteomes" id="UP000286287"/>
    </source>
</evidence>
<dbReference type="Gene3D" id="3.20.20.450">
    <property type="entry name" value="EAL domain"/>
    <property type="match status" value="1"/>
</dbReference>
<dbReference type="InterPro" id="IPR001633">
    <property type="entry name" value="EAL_dom"/>
</dbReference>
<sequence length="825" mass="92319">MCDARLTLNDVMQVTPLEAPQPAVTVNVQLRGLEATVVSDPQTARTQLLSLLEYTREKGDRANEAYTLCLLGGCAFFQGNYPETMLFANYSLTISKKEELRSLEARNLNALGLAAAQTSKYAEALEFYMASLQLVHDIGDANGLCRVLSNMASLNSELEDHEKALELYQQAAEAADQVNNVFYIADAKRGTIEELRQLDRSDEAVPLIPEVLELAELYGMKRVLVNLRHSQAMILLEERQLVPALEAAHAGFKAAQEANDYEGLSLMRWMLGECYFNMADYSQAYTEYSKSERLAQAINNPVIESYNKRSLSKLFEVQGELQLSLNSLRAYLEIEHTLRERGMARRTQLLSHQVRAELTRREKELERQQSLELAATHALLEETQSELRYKATHDSLTGTVNRMHFWSKAEHFLDSLPSGGHAGLILADLDDLKDINDTYGTVAGDQLLLEVAHRLTQTVSENDLVSRLSGDEFMILLTSMPDPDAVELVAEKIRNAMRAPFHYDNQAISFSMALGCVSTPGDGTGLPTLHEKAELAIYRAKARGTSQIVRFRPEMSAQEQERRRLKMELPGALKAGQLQLHYQGQYKLPEQTLSGFEALLRWPHPQLGFISPLTFIGLAEESGLILDLGRWVINEACRQAREWNLDERDLTISVNVSSQQFEHEDFVQDVRQALAQHDLPARCLVVEVTETMIHRDLSLAQATILELQHLGVRVAMDDFGTGYSSLSMLRQLPFQQLKIDRTFLQDLTTAADAKQFTQASQFMKAILELARSVDILVVAEGVECSEQLELLSAMGCDEAQGFLLGRPLPADQVSLPNLQTTRAAG</sequence>
<dbReference type="Pfam" id="PF00990">
    <property type="entry name" value="GGDEF"/>
    <property type="match status" value="1"/>
</dbReference>
<dbReference type="InterPro" id="IPR000160">
    <property type="entry name" value="GGDEF_dom"/>
</dbReference>
<proteinExistence type="predicted"/>
<dbReference type="PROSITE" id="PS50887">
    <property type="entry name" value="GGDEF"/>
    <property type="match status" value="1"/>
</dbReference>
<feature type="domain" description="GGDEF" evidence="3">
    <location>
        <begin position="420"/>
        <end position="553"/>
    </location>
</feature>
<dbReference type="PANTHER" id="PTHR44757">
    <property type="entry name" value="DIGUANYLATE CYCLASE DGCP"/>
    <property type="match status" value="1"/>
</dbReference>
<gene>
    <name evidence="4" type="ORF">D3875_15710</name>
</gene>
<dbReference type="Gene3D" id="1.25.40.10">
    <property type="entry name" value="Tetratricopeptide repeat domain"/>
    <property type="match status" value="2"/>
</dbReference>
<evidence type="ECO:0000313" key="4">
    <source>
        <dbReference type="EMBL" id="RJF72774.1"/>
    </source>
</evidence>
<dbReference type="InterPro" id="IPR011990">
    <property type="entry name" value="TPR-like_helical_dom_sf"/>
</dbReference>
<evidence type="ECO:0000259" key="2">
    <source>
        <dbReference type="PROSITE" id="PS50883"/>
    </source>
</evidence>
<dbReference type="Pfam" id="PF13424">
    <property type="entry name" value="TPR_12"/>
    <property type="match status" value="1"/>
</dbReference>
<dbReference type="SUPFAM" id="SSF141868">
    <property type="entry name" value="EAL domain-like"/>
    <property type="match status" value="1"/>
</dbReference>
<name>A0A418V9H8_9DEIO</name>
<dbReference type="Pfam" id="PF00563">
    <property type="entry name" value="EAL"/>
    <property type="match status" value="1"/>
</dbReference>
<feature type="coiled-coil region" evidence="1">
    <location>
        <begin position="151"/>
        <end position="178"/>
    </location>
</feature>
<dbReference type="InterPro" id="IPR052155">
    <property type="entry name" value="Biofilm_reg_signaling"/>
</dbReference>
<dbReference type="SUPFAM" id="SSF48452">
    <property type="entry name" value="TPR-like"/>
    <property type="match status" value="2"/>
</dbReference>
<feature type="domain" description="EAL" evidence="2">
    <location>
        <begin position="562"/>
        <end position="821"/>
    </location>
</feature>
<protein>
    <submittedName>
        <fullName evidence="4">EAL domain-containing protein</fullName>
    </submittedName>
</protein>
<dbReference type="InterPro" id="IPR019734">
    <property type="entry name" value="TPR_rpt"/>
</dbReference>
<evidence type="ECO:0000256" key="1">
    <source>
        <dbReference type="SAM" id="Coils"/>
    </source>
</evidence>
<dbReference type="CDD" id="cd01949">
    <property type="entry name" value="GGDEF"/>
    <property type="match status" value="1"/>
</dbReference>
<evidence type="ECO:0000259" key="3">
    <source>
        <dbReference type="PROSITE" id="PS50887"/>
    </source>
</evidence>
<dbReference type="SMART" id="SM00052">
    <property type="entry name" value="EAL"/>
    <property type="match status" value="1"/>
</dbReference>
<dbReference type="Proteomes" id="UP000286287">
    <property type="component" value="Unassembled WGS sequence"/>
</dbReference>
<dbReference type="Gene3D" id="3.30.70.270">
    <property type="match status" value="1"/>
</dbReference>
<reference evidence="4 5" key="1">
    <citation type="submission" date="2018-09" db="EMBL/GenBank/DDBJ databases">
        <authorList>
            <person name="Zhu H."/>
        </authorList>
    </citation>
    <scope>NUCLEOTIDE SEQUENCE [LARGE SCALE GENOMIC DNA]</scope>
    <source>
        <strain evidence="4 5">K2S05-167</strain>
    </source>
</reference>
<dbReference type="PANTHER" id="PTHR44757:SF2">
    <property type="entry name" value="BIOFILM ARCHITECTURE MAINTENANCE PROTEIN MBAA"/>
    <property type="match status" value="1"/>
</dbReference>
<organism evidence="4 5">
    <name type="scientific">Deinococcus cavernae</name>
    <dbReference type="NCBI Taxonomy" id="2320857"/>
    <lineage>
        <taxon>Bacteria</taxon>
        <taxon>Thermotogati</taxon>
        <taxon>Deinococcota</taxon>
        <taxon>Deinococci</taxon>
        <taxon>Deinococcales</taxon>
        <taxon>Deinococcaceae</taxon>
        <taxon>Deinococcus</taxon>
    </lineage>
</organism>
<dbReference type="CDD" id="cd01948">
    <property type="entry name" value="EAL"/>
    <property type="match status" value="1"/>
</dbReference>
<dbReference type="PROSITE" id="PS50883">
    <property type="entry name" value="EAL"/>
    <property type="match status" value="1"/>
</dbReference>
<dbReference type="SMART" id="SM00028">
    <property type="entry name" value="TPR"/>
    <property type="match status" value="4"/>
</dbReference>